<dbReference type="Proteomes" id="UP000198341">
    <property type="component" value="Chromosome 10"/>
</dbReference>
<sequence length="53" mass="5851">MACPLRHYLGYFYWLAAFVGAIAVVFGMKDSRLYDVSSGGSDESASKTAKKKR</sequence>
<dbReference type="EMBL" id="FO082269">
    <property type="protein sequence ID" value="CCO18000.1"/>
    <property type="molecule type" value="Genomic_DNA"/>
</dbReference>
<gene>
    <name evidence="2" type="ordered locus">Bathy10g00940</name>
</gene>
<dbReference type="GeneID" id="19013171"/>
<evidence type="ECO:0000313" key="3">
    <source>
        <dbReference type="Proteomes" id="UP000198341"/>
    </source>
</evidence>
<dbReference type="KEGG" id="bpg:Bathy10g00940"/>
<dbReference type="AlphaFoldDB" id="K8EZS4"/>
<evidence type="ECO:0000256" key="1">
    <source>
        <dbReference type="SAM" id="Phobius"/>
    </source>
</evidence>
<evidence type="ECO:0000313" key="2">
    <source>
        <dbReference type="EMBL" id="CCO18000.1"/>
    </source>
</evidence>
<keyword evidence="3" id="KW-1185">Reference proteome</keyword>
<feature type="transmembrane region" description="Helical" evidence="1">
    <location>
        <begin position="12"/>
        <end position="28"/>
    </location>
</feature>
<keyword evidence="1" id="KW-1133">Transmembrane helix</keyword>
<name>K8EZS4_9CHLO</name>
<dbReference type="RefSeq" id="XP_007510467.1">
    <property type="nucleotide sequence ID" value="XM_007510405.1"/>
</dbReference>
<keyword evidence="1" id="KW-0812">Transmembrane</keyword>
<protein>
    <submittedName>
        <fullName evidence="2">Uncharacterized protein</fullName>
    </submittedName>
</protein>
<organism evidence="2 3">
    <name type="scientific">Bathycoccus prasinos</name>
    <dbReference type="NCBI Taxonomy" id="41875"/>
    <lineage>
        <taxon>Eukaryota</taxon>
        <taxon>Viridiplantae</taxon>
        <taxon>Chlorophyta</taxon>
        <taxon>Mamiellophyceae</taxon>
        <taxon>Mamiellales</taxon>
        <taxon>Bathycoccaceae</taxon>
        <taxon>Bathycoccus</taxon>
    </lineage>
</organism>
<accession>K8EZS4</accession>
<reference evidence="2 3" key="1">
    <citation type="submission" date="2011-10" db="EMBL/GenBank/DDBJ databases">
        <authorList>
            <person name="Genoscope - CEA"/>
        </authorList>
    </citation>
    <scope>NUCLEOTIDE SEQUENCE [LARGE SCALE GENOMIC DNA]</scope>
    <source>
        <strain evidence="2 3">RCC 1105</strain>
    </source>
</reference>
<proteinExistence type="predicted"/>
<keyword evidence="1" id="KW-0472">Membrane</keyword>